<dbReference type="GO" id="GO:0097552">
    <property type="term" value="P:mitochondrial double-strand break repair via homologous recombination"/>
    <property type="evidence" value="ECO:0007669"/>
    <property type="project" value="TreeGrafter"/>
</dbReference>
<dbReference type="PANTHER" id="PTHR10139:SF1">
    <property type="entry name" value="DOUBLE-STRAND BREAK REPAIR PROTEIN MRE11"/>
    <property type="match status" value="1"/>
</dbReference>
<dbReference type="NCBIfam" id="TIGR00583">
    <property type="entry name" value="mre11"/>
    <property type="match status" value="1"/>
</dbReference>
<keyword evidence="5" id="KW-0158">Chromosome</keyword>
<dbReference type="Pfam" id="PF00149">
    <property type="entry name" value="Metallophos"/>
    <property type="match status" value="1"/>
</dbReference>
<evidence type="ECO:0000256" key="1">
    <source>
        <dbReference type="ARBA" id="ARBA00001936"/>
    </source>
</evidence>
<keyword evidence="8 16" id="KW-0255">Endonuclease</keyword>
<gene>
    <name evidence="21" type="primary">MRE11A</name>
    <name evidence="21" type="ORF">DFQ27_007581</name>
</gene>
<dbReference type="GO" id="GO:0008296">
    <property type="term" value="F:3'-5'-DNA exonuclease activity"/>
    <property type="evidence" value="ECO:0007669"/>
    <property type="project" value="InterPro"/>
</dbReference>
<evidence type="ECO:0000256" key="10">
    <source>
        <dbReference type="ARBA" id="ARBA00022801"/>
    </source>
</evidence>
<evidence type="ECO:0000256" key="17">
    <source>
        <dbReference type="PIRSR" id="PIRSR000882-1"/>
    </source>
</evidence>
<keyword evidence="9 16" id="KW-0227">DNA damage</keyword>
<dbReference type="Gene3D" id="3.60.21.10">
    <property type="match status" value="1"/>
</dbReference>
<keyword evidence="22" id="KW-1185">Reference proteome</keyword>
<feature type="compositionally biased region" description="Polar residues" evidence="19">
    <location>
        <begin position="809"/>
        <end position="818"/>
    </location>
</feature>
<dbReference type="FunFam" id="3.60.21.10:FF:000011">
    <property type="entry name" value="Double-strand break repair protein"/>
    <property type="match status" value="1"/>
</dbReference>
<evidence type="ECO:0000256" key="5">
    <source>
        <dbReference type="ARBA" id="ARBA00022454"/>
    </source>
</evidence>
<dbReference type="Gene3D" id="3.30.110.110">
    <property type="entry name" value="Mre11, capping domain"/>
    <property type="match status" value="1"/>
</dbReference>
<dbReference type="InterPro" id="IPR029052">
    <property type="entry name" value="Metallo-depent_PP-like"/>
</dbReference>
<feature type="compositionally biased region" description="Acidic residues" evidence="19">
    <location>
        <begin position="717"/>
        <end position="726"/>
    </location>
</feature>
<dbReference type="GO" id="GO:0000724">
    <property type="term" value="P:double-strand break repair via homologous recombination"/>
    <property type="evidence" value="ECO:0007669"/>
    <property type="project" value="TreeGrafter"/>
</dbReference>
<evidence type="ECO:0000256" key="13">
    <source>
        <dbReference type="ARBA" id="ARBA00023211"/>
    </source>
</evidence>
<evidence type="ECO:0000256" key="14">
    <source>
        <dbReference type="ARBA" id="ARBA00023242"/>
    </source>
</evidence>
<evidence type="ECO:0000256" key="6">
    <source>
        <dbReference type="ARBA" id="ARBA00022722"/>
    </source>
</evidence>
<dbReference type="InterPro" id="IPR038487">
    <property type="entry name" value="Mre11_capping_dom"/>
</dbReference>
<dbReference type="GO" id="GO:0031573">
    <property type="term" value="P:mitotic intra-S DNA damage checkpoint signaling"/>
    <property type="evidence" value="ECO:0007669"/>
    <property type="project" value="TreeGrafter"/>
</dbReference>
<comment type="similarity">
    <text evidence="4 16 18">Belongs to the MRE11/RAD32 family.</text>
</comment>
<dbReference type="GO" id="GO:0042138">
    <property type="term" value="P:meiotic DNA double-strand break formation"/>
    <property type="evidence" value="ECO:0007669"/>
    <property type="project" value="TreeGrafter"/>
</dbReference>
<feature type="active site" description="Proton donor" evidence="17">
    <location>
        <position position="138"/>
    </location>
</feature>
<evidence type="ECO:0000256" key="9">
    <source>
        <dbReference type="ARBA" id="ARBA00022763"/>
    </source>
</evidence>
<keyword evidence="15 16" id="KW-0469">Meiosis</keyword>
<dbReference type="CDD" id="cd00840">
    <property type="entry name" value="MPP_Mre11_N"/>
    <property type="match status" value="1"/>
</dbReference>
<dbReference type="AlphaFoldDB" id="A0A9P6QIP5"/>
<comment type="function">
    <text evidence="16">Core component of the MRN complex, which plays a central role in double-strand break (DSB) repair, DNA recombination, maintenance of telomere integrity and meiosis. The MRN complex is involved in the repair of DNA double-strand breaks (DSBs) via homologous recombination (HR), an error-free mechanism which primarily occurs during S and G2 phases. The complex (1) mediates the end resection of damaged DNA, which generates proper single-stranded DNA, a key initial steps in HR, and is (2) required for the recruitment of other repair factors and efficient activation of ATM and ATR upon DNA damage. Within the MRN complex, MRE11 possesses both single-strand endonuclease activity and double-strand-specific 3'-5' exonuclease activity. MRE11 first endonucleolytically cleaves the 5' strand at DNA DSB ends to prevent non-homologous end joining (NHEJ) and licence HR. It then generates a single-stranded DNA gap via 3' to 5' exonucleolytic degradation, which is required for single-strand invasion and recombination.</text>
</comment>
<sequence length="818" mass="90873">MSDEHEHQGALSQGQEFVDEDTFKILVATDNHLGYLEKDPVRGNDSFEAFEEVLKLAADSEVDMILLGGDLFHDNKPSRKTMHTTSMLLRKYCFGDKPVFMEFLSNPTDNFPEGIDTVNYQDPNLNVAIPVFSIHGNHDDPSGEGNLCALDILAMNGLVNYFGRSHQVDKVEVWPILLRKGLTNLALYGIGNIRDERLHQTFLQRRVEMVRPVQDSDEEPWFNLLVLHQNRVMHGAKNYIPEAFLDDFISLVIWGHEHECKIDPMYNPQQGFHVTQPGSSVATSLSDGESRPKHVAILKIWKDKFDLQKIRLNSVRPFVMDDVILSENNLPKKDQKKINQFIANKIKEMIDKAEKEWREAHGHVTVKRRAPHEDAESMDDEEPASLPEFPKPLIRLRVEYSGGYDIFNPQRFGQEFADRVANPKDIVHFFRKKAGGGPRGGDKQDAVEFDTVQQPEGFDNARVEVLVQQYLQTHNLNILAEAELANAVRMFVEKDERDAIKDFVSTSLKRMQQAMRSKENIEAETAFMEEVNKEKSVRAAEYARGHPTQNTAATMSSLLPSMSTGGLTAFEPAAPITTPSAEESDGMDIDTPAKKPTRGGKGGRATTKARGSAASKPRATRPSRGSTRKVYAADSLDEKEDEDEDDHSDWQQNSDLEDENIEGLDDGDDGVLLAADESSHDEGRIRAKPAKGKGKSSKPKTAATKQTRSRRAPIVLDSEDEGEVDSVAESAEAHNQGGSTSRSKSRAPTQSTTSRPKTTEAPARATSTLPQKSVGKGGSSNSSSSQSQPTRLVASISRRRTLAAAAAERQNQQTFGKS</sequence>
<evidence type="ECO:0000313" key="22">
    <source>
        <dbReference type="Proteomes" id="UP000807716"/>
    </source>
</evidence>
<dbReference type="OrthoDB" id="30417at2759"/>
<evidence type="ECO:0000256" key="15">
    <source>
        <dbReference type="ARBA" id="ARBA00023254"/>
    </source>
</evidence>
<accession>A0A9P6QIP5</accession>
<keyword evidence="7" id="KW-0479">Metal-binding</keyword>
<evidence type="ECO:0000256" key="12">
    <source>
        <dbReference type="ARBA" id="ARBA00023204"/>
    </source>
</evidence>
<comment type="subcellular location">
    <subcellularLocation>
        <location evidence="3">Chromosome</location>
    </subcellularLocation>
    <subcellularLocation>
        <location evidence="2 16">Nucleus</location>
    </subcellularLocation>
</comment>
<keyword evidence="14 16" id="KW-0539">Nucleus</keyword>
<comment type="cofactor">
    <cofactor evidence="1 16">
        <name>Mn(2+)</name>
        <dbReference type="ChEBI" id="CHEBI:29035"/>
    </cofactor>
</comment>
<dbReference type="InterPro" id="IPR007281">
    <property type="entry name" value="Mre11_DNA-bd"/>
</dbReference>
<feature type="compositionally biased region" description="Polar residues" evidence="19">
    <location>
        <begin position="736"/>
        <end position="756"/>
    </location>
</feature>
<keyword evidence="11 16" id="KW-0269">Exonuclease</keyword>
<organism evidence="21 22">
    <name type="scientific">Actinomortierella ambigua</name>
    <dbReference type="NCBI Taxonomy" id="1343610"/>
    <lineage>
        <taxon>Eukaryota</taxon>
        <taxon>Fungi</taxon>
        <taxon>Fungi incertae sedis</taxon>
        <taxon>Mucoromycota</taxon>
        <taxon>Mortierellomycotina</taxon>
        <taxon>Mortierellomycetes</taxon>
        <taxon>Mortierellales</taxon>
        <taxon>Mortierellaceae</taxon>
        <taxon>Actinomortierella</taxon>
    </lineage>
</organism>
<dbReference type="GO" id="GO:0000723">
    <property type="term" value="P:telomere maintenance"/>
    <property type="evidence" value="ECO:0007669"/>
    <property type="project" value="TreeGrafter"/>
</dbReference>
<keyword evidence="12 16" id="KW-0234">DNA repair</keyword>
<comment type="caution">
    <text evidence="21">The sequence shown here is derived from an EMBL/GenBank/DDBJ whole genome shotgun (WGS) entry which is preliminary data.</text>
</comment>
<dbReference type="GO" id="GO:0007095">
    <property type="term" value="P:mitotic G2 DNA damage checkpoint signaling"/>
    <property type="evidence" value="ECO:0007669"/>
    <property type="project" value="TreeGrafter"/>
</dbReference>
<dbReference type="EMBL" id="JAAAJB010000060">
    <property type="protein sequence ID" value="KAG0268077.1"/>
    <property type="molecule type" value="Genomic_DNA"/>
</dbReference>
<evidence type="ECO:0000256" key="19">
    <source>
        <dbReference type="SAM" id="MobiDB-lite"/>
    </source>
</evidence>
<evidence type="ECO:0000256" key="3">
    <source>
        <dbReference type="ARBA" id="ARBA00004286"/>
    </source>
</evidence>
<keyword evidence="6 16" id="KW-0540">Nuclease</keyword>
<dbReference type="GO" id="GO:0035861">
    <property type="term" value="C:site of double-strand break"/>
    <property type="evidence" value="ECO:0007669"/>
    <property type="project" value="TreeGrafter"/>
</dbReference>
<dbReference type="GO" id="GO:0030145">
    <property type="term" value="F:manganese ion binding"/>
    <property type="evidence" value="ECO:0007669"/>
    <property type="project" value="UniProtKB-UniRule"/>
</dbReference>
<keyword evidence="13 16" id="KW-0464">Manganese</keyword>
<feature type="compositionally biased region" description="Low complexity" evidence="19">
    <location>
        <begin position="771"/>
        <end position="788"/>
    </location>
</feature>
<evidence type="ECO:0000313" key="21">
    <source>
        <dbReference type="EMBL" id="KAG0268077.1"/>
    </source>
</evidence>
<dbReference type="InterPro" id="IPR041796">
    <property type="entry name" value="Mre11_N"/>
</dbReference>
<feature type="domain" description="Mre11 DNA-binding" evidence="20">
    <location>
        <begin position="305"/>
        <end position="491"/>
    </location>
</feature>
<proteinExistence type="inferred from homology"/>
<dbReference type="PIRSF" id="PIRSF000882">
    <property type="entry name" value="DSB_repair_MRE11"/>
    <property type="match status" value="1"/>
</dbReference>
<keyword evidence="10 16" id="KW-0378">Hydrolase</keyword>
<dbReference type="GO" id="GO:0030870">
    <property type="term" value="C:Mre11 complex"/>
    <property type="evidence" value="ECO:0007669"/>
    <property type="project" value="UniProtKB-UniRule"/>
</dbReference>
<evidence type="ECO:0000256" key="4">
    <source>
        <dbReference type="ARBA" id="ARBA00009028"/>
    </source>
</evidence>
<dbReference type="SUPFAM" id="SSF56300">
    <property type="entry name" value="Metallo-dependent phosphatases"/>
    <property type="match status" value="1"/>
</dbReference>
<feature type="compositionally biased region" description="Basic residues" evidence="19">
    <location>
        <begin position="686"/>
        <end position="698"/>
    </location>
</feature>
<dbReference type="Pfam" id="PF04152">
    <property type="entry name" value="Mre11_DNA_bind"/>
    <property type="match status" value="1"/>
</dbReference>
<dbReference type="PANTHER" id="PTHR10139">
    <property type="entry name" value="DOUBLE-STRAND BREAK REPAIR PROTEIN MRE11"/>
    <property type="match status" value="1"/>
</dbReference>
<dbReference type="SMART" id="SM01347">
    <property type="entry name" value="Mre11_DNA_bind"/>
    <property type="match status" value="1"/>
</dbReference>
<reference evidence="21" key="1">
    <citation type="journal article" date="2020" name="Fungal Divers.">
        <title>Resolving the Mortierellaceae phylogeny through synthesis of multi-gene phylogenetics and phylogenomics.</title>
        <authorList>
            <person name="Vandepol N."/>
            <person name="Liber J."/>
            <person name="Desiro A."/>
            <person name="Na H."/>
            <person name="Kennedy M."/>
            <person name="Barry K."/>
            <person name="Grigoriev I.V."/>
            <person name="Miller A.N."/>
            <person name="O'Donnell K."/>
            <person name="Stajich J.E."/>
            <person name="Bonito G."/>
        </authorList>
    </citation>
    <scope>NUCLEOTIDE SEQUENCE</scope>
    <source>
        <strain evidence="21">BC1065</strain>
    </source>
</reference>
<dbReference type="InterPro" id="IPR004843">
    <property type="entry name" value="Calcineurin-like_PHP"/>
</dbReference>
<evidence type="ECO:0000259" key="20">
    <source>
        <dbReference type="SMART" id="SM01347"/>
    </source>
</evidence>
<dbReference type="InterPro" id="IPR003701">
    <property type="entry name" value="Mre11"/>
</dbReference>
<name>A0A9P6QIP5_9FUNG</name>
<evidence type="ECO:0000256" key="7">
    <source>
        <dbReference type="ARBA" id="ARBA00022723"/>
    </source>
</evidence>
<dbReference type="GO" id="GO:0000014">
    <property type="term" value="F:single-stranded DNA endodeoxyribonuclease activity"/>
    <property type="evidence" value="ECO:0007669"/>
    <property type="project" value="TreeGrafter"/>
</dbReference>
<feature type="compositionally biased region" description="Acidic residues" evidence="19">
    <location>
        <begin position="655"/>
        <end position="669"/>
    </location>
</feature>
<evidence type="ECO:0000256" key="16">
    <source>
        <dbReference type="PIRNR" id="PIRNR000882"/>
    </source>
</evidence>
<feature type="region of interest" description="Disordered" evidence="19">
    <location>
        <begin position="566"/>
        <end position="818"/>
    </location>
</feature>
<dbReference type="GO" id="GO:0006303">
    <property type="term" value="P:double-strand break repair via nonhomologous end joining"/>
    <property type="evidence" value="ECO:0007669"/>
    <property type="project" value="TreeGrafter"/>
</dbReference>
<dbReference type="Proteomes" id="UP000807716">
    <property type="component" value="Unassembled WGS sequence"/>
</dbReference>
<feature type="compositionally biased region" description="Acidic residues" evidence="19">
    <location>
        <begin position="635"/>
        <end position="647"/>
    </location>
</feature>
<protein>
    <recommendedName>
        <fullName evidence="16">Double-strand break repair protein</fullName>
    </recommendedName>
</protein>
<evidence type="ECO:0000256" key="8">
    <source>
        <dbReference type="ARBA" id="ARBA00022759"/>
    </source>
</evidence>
<evidence type="ECO:0000256" key="18">
    <source>
        <dbReference type="RuleBase" id="RU003447"/>
    </source>
</evidence>
<evidence type="ECO:0000256" key="11">
    <source>
        <dbReference type="ARBA" id="ARBA00022839"/>
    </source>
</evidence>
<evidence type="ECO:0000256" key="2">
    <source>
        <dbReference type="ARBA" id="ARBA00004123"/>
    </source>
</evidence>